<evidence type="ECO:0000313" key="2">
    <source>
        <dbReference type="EMBL" id="ATQ44330.1"/>
    </source>
</evidence>
<keyword evidence="1" id="KW-0812">Transmembrane</keyword>
<sequence>MPIVLSRSAQALAALLAVAVGLFSFRYLLPEIPLAAPDVVANRFAHLALPIHAGLGAAALILGPFQFIRRRDGRRARWHRLTGALYMAACLGSAPAGLILALGATAGPIATAGFGLLAIIWFWVNAQGLRAALAGRYAEHGRWMVRSFALTFAAVTLRLYLPLGALLPVASVDAYRAIAFLAWVPNLLVAELWLSSRLRAAAGR</sequence>
<feature type="transmembrane region" description="Helical" evidence="1">
    <location>
        <begin position="44"/>
        <end position="63"/>
    </location>
</feature>
<proteinExistence type="predicted"/>
<evidence type="ECO:0000256" key="1">
    <source>
        <dbReference type="SAM" id="Phobius"/>
    </source>
</evidence>
<dbReference type="AlphaFoldDB" id="A0A2D2B256"/>
<accession>A0A2D2B256</accession>
<organism evidence="2 3">
    <name type="scientific">Caulobacter mirabilis</name>
    <dbReference type="NCBI Taxonomy" id="69666"/>
    <lineage>
        <taxon>Bacteria</taxon>
        <taxon>Pseudomonadati</taxon>
        <taxon>Pseudomonadota</taxon>
        <taxon>Alphaproteobacteria</taxon>
        <taxon>Caulobacterales</taxon>
        <taxon>Caulobacteraceae</taxon>
        <taxon>Caulobacter</taxon>
    </lineage>
</organism>
<keyword evidence="1" id="KW-1133">Transmembrane helix</keyword>
<gene>
    <name evidence="2" type="ORF">CSW64_19020</name>
</gene>
<dbReference type="EMBL" id="CP024201">
    <property type="protein sequence ID" value="ATQ44330.1"/>
    <property type="molecule type" value="Genomic_DNA"/>
</dbReference>
<dbReference type="InterPro" id="IPR018750">
    <property type="entry name" value="DUF2306_membrane"/>
</dbReference>
<evidence type="ECO:0008006" key="4">
    <source>
        <dbReference type="Google" id="ProtNLM"/>
    </source>
</evidence>
<keyword evidence="3" id="KW-1185">Reference proteome</keyword>
<dbReference type="RefSeq" id="WP_099623578.1">
    <property type="nucleotide sequence ID" value="NZ_CP024201.1"/>
</dbReference>
<feature type="transmembrane region" description="Helical" evidence="1">
    <location>
        <begin position="109"/>
        <end position="126"/>
    </location>
</feature>
<dbReference type="KEGG" id="cmb:CSW64_19020"/>
<feature type="transmembrane region" description="Helical" evidence="1">
    <location>
        <begin position="84"/>
        <end position="103"/>
    </location>
</feature>
<evidence type="ECO:0000313" key="3">
    <source>
        <dbReference type="Proteomes" id="UP000228945"/>
    </source>
</evidence>
<dbReference type="Proteomes" id="UP000228945">
    <property type="component" value="Chromosome"/>
</dbReference>
<dbReference type="OrthoDB" id="8759010at2"/>
<reference evidence="2 3" key="1">
    <citation type="submission" date="2017-10" db="EMBL/GenBank/DDBJ databases">
        <title>Genome sequence of Caulobacter mirabilis FWC38.</title>
        <authorList>
            <person name="Fiebig A."/>
            <person name="Crosson S."/>
        </authorList>
    </citation>
    <scope>NUCLEOTIDE SEQUENCE [LARGE SCALE GENOMIC DNA]</scope>
    <source>
        <strain evidence="2 3">FWC 38</strain>
    </source>
</reference>
<name>A0A2D2B256_9CAUL</name>
<keyword evidence="1" id="KW-0472">Membrane</keyword>
<dbReference type="Pfam" id="PF10067">
    <property type="entry name" value="DUF2306"/>
    <property type="match status" value="1"/>
</dbReference>
<feature type="transmembrane region" description="Helical" evidence="1">
    <location>
        <begin position="12"/>
        <end position="29"/>
    </location>
</feature>
<feature type="transmembrane region" description="Helical" evidence="1">
    <location>
        <begin position="174"/>
        <end position="194"/>
    </location>
</feature>
<feature type="transmembrane region" description="Helical" evidence="1">
    <location>
        <begin position="147"/>
        <end position="168"/>
    </location>
</feature>
<protein>
    <recommendedName>
        <fullName evidence="4">DUF2306 domain-containing protein</fullName>
    </recommendedName>
</protein>